<reference evidence="1 2" key="1">
    <citation type="journal article" date="2021" name="Hortic Res">
        <title>The domestication of Cucurbita argyrosperma as revealed by the genome of its wild relative.</title>
        <authorList>
            <person name="Barrera-Redondo J."/>
            <person name="Sanchez-de la Vega G."/>
            <person name="Aguirre-Liguori J.A."/>
            <person name="Castellanos-Morales G."/>
            <person name="Gutierrez-Guerrero Y.T."/>
            <person name="Aguirre-Dugua X."/>
            <person name="Aguirre-Planter E."/>
            <person name="Tenaillon M.I."/>
            <person name="Lira-Saade R."/>
            <person name="Eguiarte L.E."/>
        </authorList>
    </citation>
    <scope>NUCLEOTIDE SEQUENCE [LARGE SCALE GENOMIC DNA]</scope>
    <source>
        <strain evidence="1">JBR-2021</strain>
    </source>
</reference>
<dbReference type="AlphaFoldDB" id="A0AAV6N2C9"/>
<dbReference type="Proteomes" id="UP000685013">
    <property type="component" value="Chromosome 10"/>
</dbReference>
<sequence length="77" mass="8018">MNVASKEWEVEVVTERLGGVDTCRSGDCRLVVAAAGLEGQIIGREGTKEKIIGAFGVVQSSSSSSTSGRPPLDEPVL</sequence>
<accession>A0AAV6N2C9</accession>
<comment type="caution">
    <text evidence="1">The sequence shown here is derived from an EMBL/GenBank/DDBJ whole genome shotgun (WGS) entry which is preliminary data.</text>
</comment>
<protein>
    <submittedName>
        <fullName evidence="1">Uncharacterized protein</fullName>
    </submittedName>
</protein>
<proteinExistence type="predicted"/>
<feature type="non-terminal residue" evidence="1">
    <location>
        <position position="1"/>
    </location>
</feature>
<keyword evidence="2" id="KW-1185">Reference proteome</keyword>
<dbReference type="EMBL" id="JAGKQH010000010">
    <property type="protein sequence ID" value="KAG6590103.1"/>
    <property type="molecule type" value="Genomic_DNA"/>
</dbReference>
<name>A0AAV6N2C9_9ROSI</name>
<evidence type="ECO:0000313" key="1">
    <source>
        <dbReference type="EMBL" id="KAG6590103.1"/>
    </source>
</evidence>
<evidence type="ECO:0000313" key="2">
    <source>
        <dbReference type="Proteomes" id="UP000685013"/>
    </source>
</evidence>
<organism evidence="1 2">
    <name type="scientific">Cucurbita argyrosperma subsp. sororia</name>
    <dbReference type="NCBI Taxonomy" id="37648"/>
    <lineage>
        <taxon>Eukaryota</taxon>
        <taxon>Viridiplantae</taxon>
        <taxon>Streptophyta</taxon>
        <taxon>Embryophyta</taxon>
        <taxon>Tracheophyta</taxon>
        <taxon>Spermatophyta</taxon>
        <taxon>Magnoliopsida</taxon>
        <taxon>eudicotyledons</taxon>
        <taxon>Gunneridae</taxon>
        <taxon>Pentapetalae</taxon>
        <taxon>rosids</taxon>
        <taxon>fabids</taxon>
        <taxon>Cucurbitales</taxon>
        <taxon>Cucurbitaceae</taxon>
        <taxon>Cucurbiteae</taxon>
        <taxon>Cucurbita</taxon>
    </lineage>
</organism>
<gene>
    <name evidence="1" type="ORF">SDJN03_15526</name>
</gene>